<dbReference type="Proteomes" id="UP000326877">
    <property type="component" value="Unassembled WGS sequence"/>
</dbReference>
<proteinExistence type="predicted"/>
<dbReference type="AlphaFoldDB" id="A0A5N7BQ24"/>
<dbReference type="OrthoDB" id="4505768at2759"/>
<gene>
    <name evidence="1" type="ORF">BDV23DRAFT_189747</name>
</gene>
<reference evidence="1" key="1">
    <citation type="submission" date="2019-04" db="EMBL/GenBank/DDBJ databases">
        <title>Friends and foes A comparative genomics studyof 23 Aspergillus species from section Flavi.</title>
        <authorList>
            <consortium name="DOE Joint Genome Institute"/>
            <person name="Kjaerbolling I."/>
            <person name="Vesth T."/>
            <person name="Frisvad J.C."/>
            <person name="Nybo J.L."/>
            <person name="Theobald S."/>
            <person name="Kildgaard S."/>
            <person name="Isbrandt T."/>
            <person name="Kuo A."/>
            <person name="Sato A."/>
            <person name="Lyhne E.K."/>
            <person name="Kogle M.E."/>
            <person name="Wiebenga A."/>
            <person name="Kun R.S."/>
            <person name="Lubbers R.J."/>
            <person name="Makela M.R."/>
            <person name="Barry K."/>
            <person name="Chovatia M."/>
            <person name="Clum A."/>
            <person name="Daum C."/>
            <person name="Haridas S."/>
            <person name="He G."/>
            <person name="LaButti K."/>
            <person name="Lipzen A."/>
            <person name="Mondo S."/>
            <person name="Riley R."/>
            <person name="Salamov A."/>
            <person name="Simmons B.A."/>
            <person name="Magnuson J.K."/>
            <person name="Henrissat B."/>
            <person name="Mortensen U.H."/>
            <person name="Larsen T.O."/>
            <person name="Devries R.P."/>
            <person name="Grigoriev I.V."/>
            <person name="Machida M."/>
            <person name="Baker S.E."/>
            <person name="Andersen M.R."/>
        </authorList>
    </citation>
    <scope>NUCLEOTIDE SEQUENCE [LARGE SCALE GENOMIC DNA]</scope>
    <source>
        <strain evidence="1">IBT 14317</strain>
    </source>
</reference>
<evidence type="ECO:0000313" key="1">
    <source>
        <dbReference type="EMBL" id="KAE8383946.1"/>
    </source>
</evidence>
<dbReference type="EMBL" id="ML735465">
    <property type="protein sequence ID" value="KAE8383946.1"/>
    <property type="molecule type" value="Genomic_DNA"/>
</dbReference>
<organism evidence="1">
    <name type="scientific">Petromyces alliaceus</name>
    <name type="common">Aspergillus alliaceus</name>
    <dbReference type="NCBI Taxonomy" id="209559"/>
    <lineage>
        <taxon>Eukaryota</taxon>
        <taxon>Fungi</taxon>
        <taxon>Dikarya</taxon>
        <taxon>Ascomycota</taxon>
        <taxon>Pezizomycotina</taxon>
        <taxon>Eurotiomycetes</taxon>
        <taxon>Eurotiomycetidae</taxon>
        <taxon>Eurotiales</taxon>
        <taxon>Aspergillaceae</taxon>
        <taxon>Aspergillus</taxon>
        <taxon>Aspergillus subgen. Circumdati</taxon>
    </lineage>
</organism>
<sequence length="62" mass="6820">MEQVDQAIQQVTAVWKAMKIQTSSTGTGEVRDANFDFDALRAMVAILLPDADDPVEQGVQRI</sequence>
<protein>
    <submittedName>
        <fullName evidence="1">Uncharacterized protein</fullName>
    </submittedName>
</protein>
<accession>A0A5N7BQ24</accession>
<name>A0A5N7BQ24_PETAA</name>